<protein>
    <submittedName>
        <fullName evidence="1">Uncharacterized protein</fullName>
    </submittedName>
</protein>
<accession>A0ACC0V0H5</accession>
<proteinExistence type="predicted"/>
<evidence type="ECO:0000313" key="2">
    <source>
        <dbReference type="Proteomes" id="UP001163324"/>
    </source>
</evidence>
<gene>
    <name evidence="1" type="ORF">N3K66_006172</name>
</gene>
<keyword evidence="2" id="KW-1185">Reference proteome</keyword>
<name>A0ACC0V0H5_9HYPO</name>
<comment type="caution">
    <text evidence="1">The sequence shown here is derived from an EMBL/GenBank/DDBJ whole genome shotgun (WGS) entry which is preliminary data.</text>
</comment>
<organism evidence="1 2">
    <name type="scientific">Trichothecium roseum</name>
    <dbReference type="NCBI Taxonomy" id="47278"/>
    <lineage>
        <taxon>Eukaryota</taxon>
        <taxon>Fungi</taxon>
        <taxon>Dikarya</taxon>
        <taxon>Ascomycota</taxon>
        <taxon>Pezizomycotina</taxon>
        <taxon>Sordariomycetes</taxon>
        <taxon>Hypocreomycetidae</taxon>
        <taxon>Hypocreales</taxon>
        <taxon>Hypocreales incertae sedis</taxon>
        <taxon>Trichothecium</taxon>
    </lineage>
</organism>
<sequence>MEPAAATSDANGNVLTASAPVTDKKPSALEAIGGRVAPKPVDVTSVPQTPVNNSTPVGGSPRPELEIAPEPAPEKAKTPEAPVILGRADEKPDSDAADKEATDKAEAASALQDDTATTAAGEKRKLNDGTAPTTAVAPPSTNGNATTDKEETEEIEAERRPEKKTKVTEKIADKVAEVKDKLTGGSNDKDKRNDNDDATALATKNNNGNGNGAKKPGRPRKDKTAPPAVGRAQRKTRSQGPV</sequence>
<dbReference type="Proteomes" id="UP001163324">
    <property type="component" value="Chromosome 5"/>
</dbReference>
<dbReference type="EMBL" id="CM047944">
    <property type="protein sequence ID" value="KAI9899711.1"/>
    <property type="molecule type" value="Genomic_DNA"/>
</dbReference>
<reference evidence="1" key="1">
    <citation type="submission" date="2022-10" db="EMBL/GenBank/DDBJ databases">
        <title>Complete Genome of Trichothecium roseum strain YXFP-22015, a Plant Pathogen Isolated from Citrus.</title>
        <authorList>
            <person name="Wang Y."/>
            <person name="Zhu L."/>
        </authorList>
    </citation>
    <scope>NUCLEOTIDE SEQUENCE</scope>
    <source>
        <strain evidence="1">YXFP-22015</strain>
    </source>
</reference>
<evidence type="ECO:0000313" key="1">
    <source>
        <dbReference type="EMBL" id="KAI9899711.1"/>
    </source>
</evidence>